<feature type="region of interest" description="Disordered" evidence="6">
    <location>
        <begin position="4642"/>
        <end position="4702"/>
    </location>
</feature>
<dbReference type="PANTHER" id="PTHR46127">
    <property type="entry name" value="CILIA- AND FLAGELLA-ASSOCIATED PROTEIN 65"/>
    <property type="match status" value="1"/>
</dbReference>
<protein>
    <recommendedName>
        <fullName evidence="7">HYDIN/VesB/CFA65-like Ig-like domain-containing protein</fullName>
    </recommendedName>
</protein>
<dbReference type="InterPro" id="IPR013783">
    <property type="entry name" value="Ig-like_fold"/>
</dbReference>
<dbReference type="EMBL" id="KQ965732">
    <property type="protein sequence ID" value="KXS21977.1"/>
    <property type="molecule type" value="Genomic_DNA"/>
</dbReference>
<feature type="region of interest" description="Disordered" evidence="6">
    <location>
        <begin position="4401"/>
        <end position="4423"/>
    </location>
</feature>
<dbReference type="Proteomes" id="UP000070544">
    <property type="component" value="Unassembled WGS sequence"/>
</dbReference>
<evidence type="ECO:0000313" key="9">
    <source>
        <dbReference type="Proteomes" id="UP000070544"/>
    </source>
</evidence>
<evidence type="ECO:0000256" key="6">
    <source>
        <dbReference type="SAM" id="MobiDB-lite"/>
    </source>
</evidence>
<keyword evidence="9" id="KW-1185">Reference proteome</keyword>
<feature type="compositionally biased region" description="Basic and acidic residues" evidence="6">
    <location>
        <begin position="4719"/>
        <end position="4760"/>
    </location>
</feature>
<dbReference type="GO" id="GO:0005929">
    <property type="term" value="C:cilium"/>
    <property type="evidence" value="ECO:0007669"/>
    <property type="project" value="UniProtKB-SubCell"/>
</dbReference>
<feature type="compositionally biased region" description="Basic and acidic residues" evidence="6">
    <location>
        <begin position="3590"/>
        <end position="3601"/>
    </location>
</feature>
<dbReference type="OrthoDB" id="2141841at2759"/>
<feature type="compositionally biased region" description="Low complexity" evidence="6">
    <location>
        <begin position="4941"/>
        <end position="4956"/>
    </location>
</feature>
<evidence type="ECO:0000256" key="5">
    <source>
        <dbReference type="ARBA" id="ARBA00023273"/>
    </source>
</evidence>
<dbReference type="InterPro" id="IPR053879">
    <property type="entry name" value="HYDIN_VesB_CFA65-like_Ig"/>
</dbReference>
<keyword evidence="5" id="KW-0966">Cell projection</keyword>
<feature type="domain" description="HYDIN/VesB/CFA65-like Ig-like" evidence="7">
    <location>
        <begin position="2064"/>
        <end position="2144"/>
    </location>
</feature>
<keyword evidence="4" id="KW-0969">Cilium</keyword>
<feature type="region of interest" description="Disordered" evidence="6">
    <location>
        <begin position="3590"/>
        <end position="3646"/>
    </location>
</feature>
<feature type="compositionally biased region" description="Low complexity" evidence="6">
    <location>
        <begin position="4410"/>
        <end position="4421"/>
    </location>
</feature>
<reference evidence="8 9" key="1">
    <citation type="journal article" date="2015" name="Genome Biol. Evol.">
        <title>Phylogenomic analyses indicate that early fungi evolved digesting cell walls of algal ancestors of land plants.</title>
        <authorList>
            <person name="Chang Y."/>
            <person name="Wang S."/>
            <person name="Sekimoto S."/>
            <person name="Aerts A.L."/>
            <person name="Choi C."/>
            <person name="Clum A."/>
            <person name="LaButti K.M."/>
            <person name="Lindquist E.A."/>
            <person name="Yee Ngan C."/>
            <person name="Ohm R.A."/>
            <person name="Salamov A.A."/>
            <person name="Grigoriev I.V."/>
            <person name="Spatafora J.W."/>
            <person name="Berbee M.L."/>
        </authorList>
    </citation>
    <scope>NUCLEOTIDE SEQUENCE [LARGE SCALE GENOMIC DNA]</scope>
    <source>
        <strain evidence="8 9">JEL478</strain>
    </source>
</reference>
<evidence type="ECO:0000256" key="2">
    <source>
        <dbReference type="ARBA" id="ARBA00004496"/>
    </source>
</evidence>
<dbReference type="GO" id="GO:0005737">
    <property type="term" value="C:cytoplasm"/>
    <property type="evidence" value="ECO:0007669"/>
    <property type="project" value="UniProtKB-SubCell"/>
</dbReference>
<proteinExistence type="predicted"/>
<feature type="compositionally biased region" description="Low complexity" evidence="6">
    <location>
        <begin position="4924"/>
        <end position="4934"/>
    </location>
</feature>
<feature type="compositionally biased region" description="Basic and acidic residues" evidence="6">
    <location>
        <begin position="4882"/>
        <end position="4907"/>
    </location>
</feature>
<evidence type="ECO:0000313" key="8">
    <source>
        <dbReference type="EMBL" id="KXS21977.1"/>
    </source>
</evidence>
<feature type="region of interest" description="Disordered" evidence="6">
    <location>
        <begin position="11"/>
        <end position="63"/>
    </location>
</feature>
<evidence type="ECO:0000256" key="4">
    <source>
        <dbReference type="ARBA" id="ARBA00023069"/>
    </source>
</evidence>
<gene>
    <name evidence="8" type="ORF">M427DRAFT_40722</name>
</gene>
<dbReference type="PANTHER" id="PTHR46127:SF1">
    <property type="entry name" value="CILIA- AND FLAGELLA-ASSOCIATED PROTEIN 65"/>
    <property type="match status" value="1"/>
</dbReference>
<dbReference type="Gene3D" id="2.60.40.10">
    <property type="entry name" value="Immunoglobulins"/>
    <property type="match status" value="10"/>
</dbReference>
<feature type="compositionally biased region" description="Basic and acidic residues" evidence="6">
    <location>
        <begin position="4865"/>
        <end position="4875"/>
    </location>
</feature>
<name>A0A139AZ36_GONPJ</name>
<organism evidence="8 9">
    <name type="scientific">Gonapodya prolifera (strain JEL478)</name>
    <name type="common">Monoblepharis prolifera</name>
    <dbReference type="NCBI Taxonomy" id="1344416"/>
    <lineage>
        <taxon>Eukaryota</taxon>
        <taxon>Fungi</taxon>
        <taxon>Fungi incertae sedis</taxon>
        <taxon>Chytridiomycota</taxon>
        <taxon>Chytridiomycota incertae sedis</taxon>
        <taxon>Monoblepharidomycetes</taxon>
        <taxon>Monoblepharidales</taxon>
        <taxon>Gonapodyaceae</taxon>
        <taxon>Gonapodya</taxon>
    </lineage>
</organism>
<dbReference type="STRING" id="1344416.A0A139AZ36"/>
<feature type="compositionally biased region" description="Polar residues" evidence="6">
    <location>
        <begin position="3602"/>
        <end position="3613"/>
    </location>
</feature>
<feature type="compositionally biased region" description="Polar residues" evidence="6">
    <location>
        <begin position="2918"/>
        <end position="2929"/>
    </location>
</feature>
<feature type="region of interest" description="Disordered" evidence="6">
    <location>
        <begin position="4714"/>
        <end position="4988"/>
    </location>
</feature>
<feature type="region of interest" description="Disordered" evidence="6">
    <location>
        <begin position="744"/>
        <end position="763"/>
    </location>
</feature>
<evidence type="ECO:0000259" key="7">
    <source>
        <dbReference type="Pfam" id="PF22544"/>
    </source>
</evidence>
<comment type="subcellular location">
    <subcellularLocation>
        <location evidence="1">Cell projection</location>
        <location evidence="1">Cilium</location>
    </subcellularLocation>
    <subcellularLocation>
        <location evidence="2">Cytoplasm</location>
    </subcellularLocation>
</comment>
<feature type="compositionally biased region" description="Basic and acidic residues" evidence="6">
    <location>
        <begin position="2957"/>
        <end position="2972"/>
    </location>
</feature>
<dbReference type="OMA" id="SHEMINM"/>
<sequence length="4988" mass="546189">MFEFVLWTPLTEDPDAGSSPPDSIPPLTVPASHISPDIDPSLPPLPSPHDLPTQPTLAPPSESVRFSTRTWETVVDQVLRANKFQGSHWLASVSAAQGKVDTKLPPEWANMSPKNMRRWTLLKHNILKGFLRQLVNQDPSSQQSFRKTVETLWALVVRHSKSHLAPAAEQHLGMRQSGPFQVGFPTIHRQSGRRALWEADPEGLRLDDVPKGGIGRALLRIGEGIASAAADDNLPATFSDESDPSILFPSAPVSLTERAWRLLRIGLGQQEPAARHIAMCAVRTASVGIISGGVGGSVRESIVSVLFRLLLLDTHPSNRLLAAHLVGHISSFLLPTPLHPLGLTGLRDLSSVLISMQDHERDHSHEGAARFSTNRTLKTVLLRAIGECVRSSAGRFSEVDDAVLYVTYREFERGDVQIKEAKQGARRASVAVGKSPTGSAEDVKKVDTGGAEQVVKALLEVLVIDLPPTEALLPVVYPLFKPFVAPLMRSRHPVLQTLAVQFVSTWAPGSGLEGVMAGVEVVVQGGRAARKGRDAWGGWKEEEKALIKKYKKAESTATMRSILLRRMLCPPGTSTELQAVPSFPGFFATTDSALVNTPRVVLRLPVQAQSKIWITRSVPGIPGVPSNATSVPPVYVDQNYVAAQRVPMSLYEYKECAGYIPTIPFGFSHSPGPFVYVEEPSDSSPLSRVGSKPALAKDATIRRSRGSVALNSRASLTALSKARSRSMAGTIGPGAEADRVLIPADKRGVPPGTSRVPPKDFAGDPKKVPVGFLSTSFFQGFDPNKWERGAARHSAIYGVQTGRRAVGRHAEVEIRERNNVVVKEETVKDVPEGFTTDKNPVLWPSRNPLLKVPLRTTDFPSNAPVVFDILQPGRTRLQRVLARVVSVDRDVAAVKVRQSRGEEDDSDSGDLDIGSVFAMYIVSRGASDWAVVNLEVVDNDYDDDSSTRSSKLSSNSGSTTLSTSISVLPSLSVVSTTTPAHPASGMMDLLNTPQSSLGQGTPLPAGVTINGDPYFSPPVNLPAVPAGYTPDGQPFYGKTATIKAIPAGMTTAGIRFYSTELQWSKDSTRNQLAGYDNNGQPFFLPRGYLLPQPSGYTMDGIPYYDAASLLQQKGKMLLPSMTRNNTSLDRFEKLRNEEEENGLPAELTSIGDTGAVARYTQFVSTHNFEGEDNGRHHLPLTIEEFISSLTTIIPSVRSSQGVKKTRRPKGSAVMSVVAEEAEEDLMDPETLLSAFSNEADEWMKEPQDVVGFLRDSHDLLPKHIPIRVYLETGTLEYQSVRNPVVKTAVLRTSRFQLQGEGVIEIPVTFSPKTLKADRVEGTLILMDEFGNKHGTCQLLGTRQSFVVVSPPFVNAGWVLPDRRKQCHVNVENISNASISISVTIFPEGDTSVGIVTPGNGRASSAKQRAFHTTASDVRLQPNELRQVLVTFEPNHLGRFKEELKIEAPGGDVTRVTLEGIAGIPLGIYPEDDTSSLAGAAALTLERCNMMKNLSRGENLSEKPHVALDDVGRAILRNIISSTADYVSRMEAHTLDFGICPIGVPRMRCVTFLNLSDNSMGVGLYSHHPGVRCSNHVKIAPHMAVTVEVELLTDEKHGVRGTVDTCIEAVCPDFQAMQIYVKAFVGSPLVFPYWENVFFRPCRIDELETLDLVMVNVSQYPLSFTFEDLGLPNLGEDVRQSSFKASLVNQPSSPFQIQGCSMMIVTFTFTALRRGVAGCCVNIKILPPHNRSFAAGLGNKPLRMFGICIEPYMRDTNEGLRPVEDGSNTAPSIVLKDKNGIEFIRSWMSQARRVTEELPTTRSELEEYFDISSFSSGNKSEFSPQVVFQKKVITFLPPQSKGGALAQLDEYLRKSQRIHTVLANTSNSSSSMITFFGSPNIAVEPSTKTLTPKSEAVMEMVYHQPSDISDTLTTIGFATGISERDHTFTSIQVIAKHRPELLVFPIPNKLNEVSLDFGKVESRANLGTSDGPSLYIVLCNTSHIRYTWELKFPKTKKYNPFETQLTSSEVRPFETSVISFKFRSDVTGSYESVAELLFTDSFDKDAAPIKLVSIVLAGTSASTNVLGFPDFIQFGSMVVLRSKSRKFILNNNGTAEADVNIQLKPPFHVHPSNFRLPPNSKQEVTVVFSPTESGFSQTDCHAFVNHKLYTFPITGIGGTAELVCEKYQNKDVEIGAQKEGTVAFITCYFTNVGTLPIELRAVVASVPDLLRVEFSGISATVPYESGKLSAGLKETTYVRKDHWGVLRRKLKIFAILKDILRSSRYQSGRTPGKSKKRPVFTNNPGTPGTALVIGKADLVDALESRIEAVPILKPYNSYVLRVGYAPQHTLSRRDTELTLFYAPITTEDDSKVSLKLIKSTQLRIVGSVYRTLEFFPPFHDFGVAPAEQYNALSQTGARSQGSQYYGVTQIASTSKDKRTFTVDVLNLSREIQNLSLAFISPEFSVSGRTWLVGAGDRISIPVEFHPPLEQMQYHGEARFVHKHGQTVITLSGTGASADVLVDDSVDFGKVRLHTETIRNLKVTNRGLLATRFKLLLDNGRGMQMEIGLGDEPNEYDGTIESGTSLLVPIKAICFILEPVPPSLFIRWQRVPRGVWIEKRVTLKIATGQPMMALYPPELDFKTTYIGLNKSLHVNVLNEGNAACSWTVVLDTPVLEAEPRAGYLLPGDQAWVEVSFNPVDFTPLNQSLTFETDAGTRYLTCSGIVGVPYLKIDGSDEIDFGIVGLNKTHSRNITIRNTGNRKIEYDVSIVDGTIDGQPIQPEDFEVFFVEPMHDVIAAGGTTALKFTAMPRVYNSTMSATYVVVTADGEYLEGQLCVTGGKAIIHVESLAPTAQDAVELSSEDSQISQLPQIAQSPINGSSEQLKFAFQAQLETLNAIIEQLGSAERVNAEEVAKQEAESAEGAPETPLSGRPLPPISRLGTSHVSTTRNSTGRDRLATPQLRRLGSLRNRSPITSHNSPEDTRPVSSVTDEKPVTPGGRSLDLTAQFANEITALKQVLKQLGESKPSSAADTSNLSPETFVVQADAVDAEGVVSGEQTVVKLKLESLADKVIQQTKVIFGASKDFLGSRYTKNKDGLATALRRLQETTVLLEQTVKPQAGIPGGQSEAFNLGTVKGGETTAKRLLFNLPNTGNLSFGFQMVSITDLRVRPNGWDADGQVDLFQVTPYQGSISPGESREFSATFTGTVAGLYAQGYELQSDGEVILRFYLNAKVGNPLLVINPSTIDFGLIKKNQSALRTVLLSNVGTYPDSFVVVGPIPIVGVSEPPPIFSVEPKSGTVEVRQNIPLEVIFAPLSEGPYSRKIKLQWSKEPLVLEIKGVGGAVRLKMSYKSPEDTILRGLDFGVCVVGYRYDRTFELSNIGNVEGLIAIRHRNPSLQFEVASPDASPLPVKLSPEKTVTIRAKLEPDCKGLLQDPIELCVVDDDVLLMPMNAQCGVCEVVWKDDLVLRNMPVTDVQRASTTLSNNGDFDVPVHATIETTNGADIFRITLDGSSERMILRPGQGAELEISVRPKEARTIEGSAVLTMIYGRSHEVRKEIPFKFRIYSQPVTLNESEHANVGRVAAGEVENVTRSITNYSNDKVQYRVRLESIARTPPADKEGPQRTTGTAATGSRVTRKPQKGAKPSTPTGRKGAKKEKPSDVTEESATPAIVMPWVITTPQDGFIDPGDTASIAVAFKAHLDATEDWQEARAVIEQLNGTTGAWTEISTVKLVGASGHPKLVLQPEKLEFSPIGTGKRKSINFVVRNEGTAHMKYQIADDWSLADVFIIDKSSRPLAGDLDPGQEMIYVLTFAPVIAGSFVSHLTISTTLETKDIFLSGEGALFKLLNVPESIDFGDVFLGEDTMLAKFEVQNDCPYKLHVQAGVFVDNDCAVRHQGICIKPSDQTFQKPTETTVTTRAEYSITSRATIPLQDNGLPDSEKISEILKERQWFAKLEIEDGNAYLIPITGRYVVRPLIVTSKVNMSSVGSVEKLIATDGVDKYDFGQLAFTLLEPEMVVGPKSVASLSFVLTPPLIDDSSEVPPFINVNGQLELSTSLPMIPRRDILLSASFVDLAEDISLTPLDFETILSSEVKTLEIVFKNPVRRPLHYSFHVQKDYEDIFRFLGSGTGELAQRESASLLLEFKPQAPNLYQATGHLETDHNNTSIDLRGRAIEPCLDFGINVLDFGVVGLDQPEFRLVTLRNVCHRAFRFRVRLDGERFKLKEFIFDVTEDGTVNLEVEFSPTDQGAQYIGELTLEQVDIQDQPVGHGPFGRLQVVGTGGTFKMVLRPEEDEITEAIEVAGGEEKPKPIPLTFPEVRITERIKKHFEVHNMGDTVLDMGILNHLGQEVKDGEAFESVNVTYKVSPTHVVIPPGSKARFTIAVKGVSTGRDEFLLVVKTRTTILPKEIPVCVDATVSDRALTPSADRPDTMSSATSPPSTTQGKMLQDELYMQGDAKSFEALKTFALADPVILEKLDTSRLSDPTRYRSDEGVEHILSCVLRLRPGLPSNEYGSGTIRWAEPIIRDSDVGGLLTRPAPVPTDVPAPKRWYTHRAALIVEEEAKKMNANKVALEQHSVVNQTSESRKHRSSNAKKLWSRLGSVDGGEGKTFQLKIPFRWYPMRREPNRKAPRGIAMLVENPRCWVRWGYVCNEMRNLNHFSATRPADSDDDDFQTTSPPLAQHKSSKAELSTKSASPTLAQHTSSKVVPSTTSNRPKSPLGKPNFLVEAVVDLVSSSEDELTRPEKRHSTIRNELRKEETTVKKGKAGRNDKEKGRARELTPELALEGGSLTNSKGAIKRKKSRLVDDSSSEAEENSSGHLTDKTPESRLTAVNPELEVDDDFAPTPRKSSPPGKLGPASAPQSEPESRARPTLSPPPQKRPKGRSPPDKASRDVESSVPKMAVRDAALERRPPHIDKAILEREKENLPKQSSPPINKPKYQRTPKPSASSLPPSLEHDIRTTSASAPAPTPAFSSSHHTTPAKSYRLGLSRRVNKGGPLHAYLHSTAP</sequence>
<feature type="region of interest" description="Disordered" evidence="6">
    <location>
        <begin position="940"/>
        <end position="962"/>
    </location>
</feature>
<feature type="compositionally biased region" description="Polar residues" evidence="6">
    <location>
        <begin position="4667"/>
        <end position="4695"/>
    </location>
</feature>
<dbReference type="InterPro" id="IPR052614">
    <property type="entry name" value="CFAP65"/>
</dbReference>
<keyword evidence="3" id="KW-0963">Cytoplasm</keyword>
<dbReference type="Pfam" id="PF22544">
    <property type="entry name" value="HYDIN_VesB_CFA65-like_Ig"/>
    <property type="match status" value="1"/>
</dbReference>
<evidence type="ECO:0000256" key="1">
    <source>
        <dbReference type="ARBA" id="ARBA00004138"/>
    </source>
</evidence>
<evidence type="ECO:0000256" key="3">
    <source>
        <dbReference type="ARBA" id="ARBA00022490"/>
    </source>
</evidence>
<feature type="compositionally biased region" description="Low complexity" evidence="6">
    <location>
        <begin position="947"/>
        <end position="962"/>
    </location>
</feature>
<accession>A0A139AZ36</accession>
<feature type="compositionally biased region" description="Polar residues" evidence="6">
    <location>
        <begin position="2947"/>
        <end position="2956"/>
    </location>
</feature>
<feature type="region of interest" description="Disordered" evidence="6">
    <location>
        <begin position="2888"/>
        <end position="2979"/>
    </location>
</feature>